<keyword evidence="1" id="KW-1133">Transmembrane helix</keyword>
<dbReference type="AlphaFoldDB" id="F5ZCM6"/>
<feature type="transmembrane region" description="Helical" evidence="1">
    <location>
        <begin position="26"/>
        <end position="48"/>
    </location>
</feature>
<dbReference type="HOGENOM" id="CLU_2406849_0_0_6"/>
<proteinExistence type="predicted"/>
<dbReference type="RefSeq" id="WP_013783715.1">
    <property type="nucleotide sequence ID" value="NC_015554.1"/>
</dbReference>
<evidence type="ECO:0000313" key="2">
    <source>
        <dbReference type="EMBL" id="AEF02775.1"/>
    </source>
</evidence>
<sequence>MDNIDAELALQKITKIQNLEKKFSRVYYVPGFAFLFVVIFIFINNVFISPIDNGYLAILLASNIFVTGNAAMKRTEYLRQIIALKESECIAR</sequence>
<feature type="transmembrane region" description="Helical" evidence="1">
    <location>
        <begin position="54"/>
        <end position="72"/>
    </location>
</feature>
<dbReference type="OrthoDB" id="9935293at2"/>
<keyword evidence="1" id="KW-0812">Transmembrane</keyword>
<dbReference type="Proteomes" id="UP000000683">
    <property type="component" value="Chromosome"/>
</dbReference>
<keyword evidence="3" id="KW-1185">Reference proteome</keyword>
<evidence type="ECO:0000256" key="1">
    <source>
        <dbReference type="SAM" id="Phobius"/>
    </source>
</evidence>
<gene>
    <name evidence="2" type="ordered locus">ambt_06190</name>
</gene>
<evidence type="ECO:0000313" key="3">
    <source>
        <dbReference type="Proteomes" id="UP000000683"/>
    </source>
</evidence>
<reference evidence="2 3" key="1">
    <citation type="journal article" date="2011" name="J. Bacteriol.">
        <title>Complete genome sequence of the polycyclic aromatic hydrocarbon-degrading bacterium Alteromonas sp. strain SN2.</title>
        <authorList>
            <person name="Jin H.M."/>
            <person name="Jeong H."/>
            <person name="Moon E.J."/>
            <person name="Math R.K."/>
            <person name="Lee K."/>
            <person name="Kim H.J."/>
            <person name="Jeon C.O."/>
            <person name="Oh T.K."/>
            <person name="Kim J.F."/>
        </authorList>
    </citation>
    <scope>NUCLEOTIDE SEQUENCE [LARGE SCALE GENOMIC DNA]</scope>
    <source>
        <strain evidence="3">JCM 17741 / KACC 18427 / KCTC 11700BP / SN2</strain>
    </source>
</reference>
<protein>
    <submittedName>
        <fullName evidence="2">Uncharacterized protein</fullName>
    </submittedName>
</protein>
<accession>F5ZCM6</accession>
<name>F5ZCM6_ALTNA</name>
<keyword evidence="1" id="KW-0472">Membrane</keyword>
<dbReference type="EMBL" id="CP002339">
    <property type="protein sequence ID" value="AEF02775.1"/>
    <property type="molecule type" value="Genomic_DNA"/>
</dbReference>
<organism evidence="2 3">
    <name type="scientific">Alteromonas naphthalenivorans</name>
    <dbReference type="NCBI Taxonomy" id="715451"/>
    <lineage>
        <taxon>Bacteria</taxon>
        <taxon>Pseudomonadati</taxon>
        <taxon>Pseudomonadota</taxon>
        <taxon>Gammaproteobacteria</taxon>
        <taxon>Alteromonadales</taxon>
        <taxon>Alteromonadaceae</taxon>
        <taxon>Alteromonas/Salinimonas group</taxon>
        <taxon>Alteromonas</taxon>
    </lineage>
</organism>
<dbReference type="KEGG" id="alt:ambt_06190"/>